<comment type="caution">
    <text evidence="2">The sequence shown here is derived from an EMBL/GenBank/DDBJ whole genome shotgun (WGS) entry which is preliminary data.</text>
</comment>
<evidence type="ECO:0000256" key="1">
    <source>
        <dbReference type="ARBA" id="ARBA00022679"/>
    </source>
</evidence>
<organism evidence="2 3">
    <name type="scientific">Thioclava sediminum</name>
    <dbReference type="NCBI Taxonomy" id="1915319"/>
    <lineage>
        <taxon>Bacteria</taxon>
        <taxon>Pseudomonadati</taxon>
        <taxon>Pseudomonadota</taxon>
        <taxon>Alphaproteobacteria</taxon>
        <taxon>Rhodobacterales</taxon>
        <taxon>Paracoccaceae</taxon>
        <taxon>Thioclava</taxon>
    </lineage>
</organism>
<protein>
    <recommendedName>
        <fullName evidence="4">Sulfotransferase</fullName>
    </recommendedName>
</protein>
<dbReference type="EMBL" id="MPZV01000001">
    <property type="protein sequence ID" value="OOY25881.1"/>
    <property type="molecule type" value="Genomic_DNA"/>
</dbReference>
<dbReference type="InterPro" id="IPR027417">
    <property type="entry name" value="P-loop_NTPase"/>
</dbReference>
<dbReference type="PANTHER" id="PTHR12788">
    <property type="entry name" value="PROTEIN-TYROSINE SULFOTRANSFERASE 2"/>
    <property type="match status" value="1"/>
</dbReference>
<keyword evidence="1" id="KW-0808">Transferase</keyword>
<evidence type="ECO:0008006" key="4">
    <source>
        <dbReference type="Google" id="ProtNLM"/>
    </source>
</evidence>
<sequence length="303" mass="33636">MKKPRHFLRRVRAWISQPRMVVQERIVTLDEADRCTDPIFLIGLHRSGTSLMRRVFNAHPQIACPPETFFMAHYAAMLRDPVTVSGYRAFGYDETGMAAHIGRQAGALHEGLRRAQGKRRWADKTPQYVAILPELAAMFGPYARFVMIYRHPFDVAYSVDERGWNISGAAGVGAEGMALFEANLAHMASMYEAQMAFAAANPDVCVRAVYEDMVARPEPELTRIMEGLGEAFDEAMLRHHEGQTNFGTEDPIVRGTRGFKPSHGNWIDWDAAKLAKATEVLGPVAAALGYSLDPDLAKTGGRA</sequence>
<proteinExistence type="predicted"/>
<evidence type="ECO:0000313" key="2">
    <source>
        <dbReference type="EMBL" id="OOY25881.1"/>
    </source>
</evidence>
<reference evidence="2 3" key="1">
    <citation type="submission" date="2016-11" db="EMBL/GenBank/DDBJ databases">
        <title>A multilocus sequence analysis scheme for characterization of bacteria in the genus Thioclava.</title>
        <authorList>
            <person name="Liu Y."/>
            <person name="Shao Z."/>
        </authorList>
    </citation>
    <scope>NUCLEOTIDE SEQUENCE [LARGE SCALE GENOMIC DNA]</scope>
    <source>
        <strain evidence="2 3">TAW-CT134</strain>
    </source>
</reference>
<dbReference type="Pfam" id="PF13469">
    <property type="entry name" value="Sulfotransfer_3"/>
    <property type="match status" value="1"/>
</dbReference>
<name>A0ABX3N1X5_9RHOB</name>
<dbReference type="SUPFAM" id="SSF52540">
    <property type="entry name" value="P-loop containing nucleoside triphosphate hydrolases"/>
    <property type="match status" value="1"/>
</dbReference>
<dbReference type="Gene3D" id="3.40.50.300">
    <property type="entry name" value="P-loop containing nucleotide triphosphate hydrolases"/>
    <property type="match status" value="1"/>
</dbReference>
<dbReference type="PANTHER" id="PTHR12788:SF10">
    <property type="entry name" value="PROTEIN-TYROSINE SULFOTRANSFERASE"/>
    <property type="match status" value="1"/>
</dbReference>
<evidence type="ECO:0000313" key="3">
    <source>
        <dbReference type="Proteomes" id="UP000190787"/>
    </source>
</evidence>
<dbReference type="Proteomes" id="UP000190787">
    <property type="component" value="Unassembled WGS sequence"/>
</dbReference>
<gene>
    <name evidence="2" type="ORF">BMI91_05700</name>
</gene>
<dbReference type="RefSeq" id="WP_158522106.1">
    <property type="nucleotide sequence ID" value="NZ_MPZV01000001.1"/>
</dbReference>
<keyword evidence="3" id="KW-1185">Reference proteome</keyword>
<accession>A0ABX3N1X5</accession>
<dbReference type="InterPro" id="IPR026634">
    <property type="entry name" value="TPST-like"/>
</dbReference>